<feature type="transmembrane region" description="Helical" evidence="1">
    <location>
        <begin position="61"/>
        <end position="80"/>
    </location>
</feature>
<accession>A0ABY1E9W4</accession>
<sequence>MVFQRPLGFAVTPKTRQAGAAPWHLIRPQIVVGIVLILATIIGVTRLLLGLGEPIGTFVNLAWVVFDLLILSVLVPAACFQGSNPKETTP</sequence>
<keyword evidence="3" id="KW-1185">Reference proteome</keyword>
<keyword evidence="1" id="KW-0812">Transmembrane</keyword>
<keyword evidence="1" id="KW-0472">Membrane</keyword>
<comment type="caution">
    <text evidence="2">The sequence shown here is derived from an EMBL/GenBank/DDBJ whole genome shotgun (WGS) entry which is preliminary data.</text>
</comment>
<protein>
    <submittedName>
        <fullName evidence="2">Cellulose synthase (UDP-forming)</fullName>
    </submittedName>
</protein>
<dbReference type="EMBL" id="FOPW01000002">
    <property type="protein sequence ID" value="SFH24304.1"/>
    <property type="molecule type" value="Genomic_DNA"/>
</dbReference>
<proteinExistence type="predicted"/>
<name>A0ABY1E9W4_9MICO</name>
<feature type="transmembrane region" description="Helical" evidence="1">
    <location>
        <begin position="30"/>
        <end position="49"/>
    </location>
</feature>
<evidence type="ECO:0000313" key="3">
    <source>
        <dbReference type="Proteomes" id="UP000199681"/>
    </source>
</evidence>
<reference evidence="2 3" key="1">
    <citation type="submission" date="2016-10" db="EMBL/GenBank/DDBJ databases">
        <authorList>
            <person name="Varghese N."/>
            <person name="Submissions S."/>
        </authorList>
    </citation>
    <scope>NUCLEOTIDE SEQUENCE [LARGE SCALE GENOMIC DNA]</scope>
    <source>
        <strain evidence="2 3">GMCC 1.11211</strain>
    </source>
</reference>
<organism evidence="2 3">
    <name type="scientific">Cryobacterium levicorallinum</name>
    <dbReference type="NCBI Taxonomy" id="995038"/>
    <lineage>
        <taxon>Bacteria</taxon>
        <taxon>Bacillati</taxon>
        <taxon>Actinomycetota</taxon>
        <taxon>Actinomycetes</taxon>
        <taxon>Micrococcales</taxon>
        <taxon>Microbacteriaceae</taxon>
        <taxon>Cryobacterium</taxon>
    </lineage>
</organism>
<gene>
    <name evidence="2" type="ORF">SAMN05216274_10238</name>
</gene>
<evidence type="ECO:0000313" key="2">
    <source>
        <dbReference type="EMBL" id="SFH24304.1"/>
    </source>
</evidence>
<dbReference type="Proteomes" id="UP000199681">
    <property type="component" value="Unassembled WGS sequence"/>
</dbReference>
<keyword evidence="1" id="KW-1133">Transmembrane helix</keyword>
<evidence type="ECO:0000256" key="1">
    <source>
        <dbReference type="SAM" id="Phobius"/>
    </source>
</evidence>